<dbReference type="AlphaFoldDB" id="A0AAW6B795"/>
<dbReference type="Proteomes" id="UP001212217">
    <property type="component" value="Unassembled WGS sequence"/>
</dbReference>
<protein>
    <submittedName>
        <fullName evidence="1">Acetyl-CoA carboxylase</fullName>
    </submittedName>
</protein>
<gene>
    <name evidence="1" type="ORF">PNO30_06670</name>
</gene>
<organism evidence="1 2">
    <name type="scientific">Gemella haemolysans</name>
    <dbReference type="NCBI Taxonomy" id="1379"/>
    <lineage>
        <taxon>Bacteria</taxon>
        <taxon>Bacillati</taxon>
        <taxon>Bacillota</taxon>
        <taxon>Bacilli</taxon>
        <taxon>Bacillales</taxon>
        <taxon>Gemellaceae</taxon>
        <taxon>Gemella</taxon>
    </lineage>
</organism>
<evidence type="ECO:0000313" key="2">
    <source>
        <dbReference type="Proteomes" id="UP001212217"/>
    </source>
</evidence>
<comment type="caution">
    <text evidence="1">The sequence shown here is derived from an EMBL/GenBank/DDBJ whole genome shotgun (WGS) entry which is preliminary data.</text>
</comment>
<name>A0AAW6B795_9BACL</name>
<dbReference type="RefSeq" id="WP_271987614.1">
    <property type="nucleotide sequence ID" value="NZ_JAQMFS010000077.1"/>
</dbReference>
<sequence>MLKNILDNVLSSGSNVSDDKIKELINNIIGGNQAPSFVTDILNKALEQLNQGAGSALVAPMINKVLESYSEENSLSNDMSELFNITSNSGSGLSDIAGNIINTLIKK</sequence>
<reference evidence="1" key="1">
    <citation type="submission" date="2023-08" db="EMBL/GenBank/DDBJ databases">
        <title>Dental plaque isolates bound by oral lectin ZG16B.</title>
        <authorList>
            <person name="Ghosh S."/>
        </authorList>
    </citation>
    <scope>NUCLEOTIDE SEQUENCE</scope>
    <source>
        <strain evidence="1">DP3_5B</strain>
    </source>
</reference>
<proteinExistence type="predicted"/>
<dbReference type="EMBL" id="JAQMFS010000077">
    <property type="protein sequence ID" value="MDB6186447.1"/>
    <property type="molecule type" value="Genomic_DNA"/>
</dbReference>
<evidence type="ECO:0000313" key="1">
    <source>
        <dbReference type="EMBL" id="MDB6186447.1"/>
    </source>
</evidence>
<accession>A0AAW6B795</accession>